<evidence type="ECO:0000313" key="20">
    <source>
        <dbReference type="EMBL" id="ABD45621.1"/>
    </source>
</evidence>
<dbReference type="InterPro" id="IPR041616">
    <property type="entry name" value="PheRS_beta_core"/>
</dbReference>
<dbReference type="EC" id="6.1.1.20" evidence="15"/>
<keyword evidence="10 15" id="KW-0460">Magnesium</keyword>
<dbReference type="OrthoDB" id="9805455at2"/>
<evidence type="ECO:0000256" key="8">
    <source>
        <dbReference type="ARBA" id="ARBA00022741"/>
    </source>
</evidence>
<dbReference type="PANTHER" id="PTHR10947">
    <property type="entry name" value="PHENYLALANYL-TRNA SYNTHETASE BETA CHAIN AND LEUCINE-RICH REPEAT-CONTAINING PROTEIN 47"/>
    <property type="match status" value="1"/>
</dbReference>
<reference evidence="20 21" key="1">
    <citation type="journal article" date="2006" name="PLoS Genet.">
        <title>Comparative genomics of emerging human ehrlichiosis agents.</title>
        <authorList>
            <person name="Dunning Hotopp J.C."/>
            <person name="Lin M."/>
            <person name="Madupu R."/>
            <person name="Crabtree J."/>
            <person name="Angiuoli S.V."/>
            <person name="Eisen J.A."/>
            <person name="Seshadri R."/>
            <person name="Ren Q."/>
            <person name="Wu M."/>
            <person name="Utterback T.R."/>
            <person name="Smith S."/>
            <person name="Lewis M."/>
            <person name="Khouri H."/>
            <person name="Zhang C."/>
            <person name="Niu H."/>
            <person name="Lin Q."/>
            <person name="Ohashi N."/>
            <person name="Zhi N."/>
            <person name="Nelson W."/>
            <person name="Brinkac L.M."/>
            <person name="Dodson R.J."/>
            <person name="Rosovitz M.J."/>
            <person name="Sundaram J."/>
            <person name="Daugherty S.C."/>
            <person name="Davidsen T."/>
            <person name="Durkin A.S."/>
            <person name="Gwinn M."/>
            <person name="Haft D.H."/>
            <person name="Selengut J.D."/>
            <person name="Sullivan S.A."/>
            <person name="Zafar N."/>
            <person name="Zhou L."/>
            <person name="Benahmed F."/>
            <person name="Forberger H."/>
            <person name="Halpin R."/>
            <person name="Mulligan S."/>
            <person name="Robinson J."/>
            <person name="White O."/>
            <person name="Rikihisa Y."/>
            <person name="Tettelin H."/>
        </authorList>
    </citation>
    <scope>NUCLEOTIDE SEQUENCE [LARGE SCALE GENOMIC DNA]</scope>
    <source>
        <strain evidence="21">ATCC VR-367 / Miyayama</strain>
    </source>
</reference>
<dbReference type="InterPro" id="IPR020825">
    <property type="entry name" value="Phe-tRNA_synthase-like_B3/B4"/>
</dbReference>
<evidence type="ECO:0000256" key="10">
    <source>
        <dbReference type="ARBA" id="ARBA00022842"/>
    </source>
</evidence>
<dbReference type="Gene3D" id="3.50.40.10">
    <property type="entry name" value="Phenylalanyl-trna Synthetase, Chain B, domain 3"/>
    <property type="match status" value="1"/>
</dbReference>
<dbReference type="Gene3D" id="2.40.50.140">
    <property type="entry name" value="Nucleic acid-binding proteins"/>
    <property type="match status" value="1"/>
</dbReference>
<dbReference type="SUPFAM" id="SSF46955">
    <property type="entry name" value="Putative DNA-binding domain"/>
    <property type="match status" value="1"/>
</dbReference>
<evidence type="ECO:0000256" key="14">
    <source>
        <dbReference type="ARBA" id="ARBA00049255"/>
    </source>
</evidence>
<keyword evidence="21" id="KW-1185">Reference proteome</keyword>
<keyword evidence="8 15" id="KW-0547">Nucleotide-binding</keyword>
<evidence type="ECO:0000256" key="15">
    <source>
        <dbReference type="HAMAP-Rule" id="MF_00283"/>
    </source>
</evidence>
<keyword evidence="12 15" id="KW-0648">Protein biosynthesis</keyword>
<evidence type="ECO:0000259" key="17">
    <source>
        <dbReference type="PROSITE" id="PS50886"/>
    </source>
</evidence>
<dbReference type="SMART" id="SM00896">
    <property type="entry name" value="FDX-ACB"/>
    <property type="match status" value="1"/>
</dbReference>
<dbReference type="SMART" id="SM00873">
    <property type="entry name" value="B3_4"/>
    <property type="match status" value="1"/>
</dbReference>
<dbReference type="Proteomes" id="UP000001942">
    <property type="component" value="Chromosome"/>
</dbReference>
<evidence type="ECO:0000256" key="12">
    <source>
        <dbReference type="ARBA" id="ARBA00022917"/>
    </source>
</evidence>
<evidence type="ECO:0000256" key="1">
    <source>
        <dbReference type="ARBA" id="ARBA00004496"/>
    </source>
</evidence>
<feature type="binding site" evidence="15">
    <location>
        <position position="548"/>
    </location>
    <ligand>
        <name>Mg(2+)</name>
        <dbReference type="ChEBI" id="CHEBI:18420"/>
        <note>shared with alpha subunit</note>
    </ligand>
</feature>
<dbReference type="GO" id="GO:0005524">
    <property type="term" value="F:ATP binding"/>
    <property type="evidence" value="ECO:0007669"/>
    <property type="project" value="UniProtKB-UniRule"/>
</dbReference>
<dbReference type="Gene3D" id="3.30.56.10">
    <property type="match status" value="2"/>
</dbReference>
<feature type="domain" description="TRNA-binding" evidence="17">
    <location>
        <begin position="36"/>
        <end position="146"/>
    </location>
</feature>
<dbReference type="CDD" id="cd02796">
    <property type="entry name" value="tRNA_bind_bactPheRS"/>
    <property type="match status" value="1"/>
</dbReference>
<keyword evidence="6 15" id="KW-0436">Ligase</keyword>
<dbReference type="GO" id="GO:0004826">
    <property type="term" value="F:phenylalanine-tRNA ligase activity"/>
    <property type="evidence" value="ECO:0007669"/>
    <property type="project" value="UniProtKB-UniRule"/>
</dbReference>
<dbReference type="Pfam" id="PF03483">
    <property type="entry name" value="B3_4"/>
    <property type="match status" value="1"/>
</dbReference>
<dbReference type="Pfam" id="PF17759">
    <property type="entry name" value="tRNA_synthFbeta"/>
    <property type="match status" value="1"/>
</dbReference>
<dbReference type="SUPFAM" id="SSF55681">
    <property type="entry name" value="Class II aaRS and biotin synthetases"/>
    <property type="match status" value="1"/>
</dbReference>
<dbReference type="InterPro" id="IPR005121">
    <property type="entry name" value="Fdx_antiC-bd"/>
</dbReference>
<dbReference type="eggNOG" id="COG0072">
    <property type="taxonomic scope" value="Bacteria"/>
</dbReference>
<comment type="caution">
    <text evidence="15">Lacks conserved residue(s) required for the propagation of feature annotation.</text>
</comment>
<dbReference type="PROSITE" id="PS51447">
    <property type="entry name" value="FDX_ACB"/>
    <property type="match status" value="1"/>
</dbReference>
<dbReference type="FunFam" id="2.40.50.140:FF:000045">
    <property type="entry name" value="Phenylalanine--tRNA ligase beta subunit"/>
    <property type="match status" value="1"/>
</dbReference>
<evidence type="ECO:0000256" key="13">
    <source>
        <dbReference type="ARBA" id="ARBA00023146"/>
    </source>
</evidence>
<feature type="domain" description="B5" evidence="19">
    <location>
        <begin position="448"/>
        <end position="570"/>
    </location>
</feature>
<keyword evidence="7 15" id="KW-0479">Metal-binding</keyword>
<dbReference type="InterPro" id="IPR012340">
    <property type="entry name" value="NA-bd_OB-fold"/>
</dbReference>
<accession>Q2GDY4</accession>
<evidence type="ECO:0000256" key="7">
    <source>
        <dbReference type="ARBA" id="ARBA00022723"/>
    </source>
</evidence>
<feature type="binding site" evidence="15">
    <location>
        <position position="558"/>
    </location>
    <ligand>
        <name>Mg(2+)</name>
        <dbReference type="ChEBI" id="CHEBI:18420"/>
        <note>shared with alpha subunit</note>
    </ligand>
</feature>
<dbReference type="AlphaFoldDB" id="Q2GDY4"/>
<evidence type="ECO:0000256" key="4">
    <source>
        <dbReference type="ARBA" id="ARBA00022490"/>
    </source>
</evidence>
<dbReference type="Gene3D" id="3.30.930.10">
    <property type="entry name" value="Bira Bifunctional Protein, Domain 2"/>
    <property type="match status" value="1"/>
</dbReference>
<dbReference type="RefSeq" id="WP_011451818.1">
    <property type="nucleotide sequence ID" value="NC_007798.1"/>
</dbReference>
<dbReference type="GO" id="GO:0009328">
    <property type="term" value="C:phenylalanine-tRNA ligase complex"/>
    <property type="evidence" value="ECO:0007669"/>
    <property type="project" value="TreeGrafter"/>
</dbReference>
<feature type="domain" description="FDX-ACB" evidence="18">
    <location>
        <begin position="779"/>
        <end position="873"/>
    </location>
</feature>
<dbReference type="HAMAP" id="MF_00283">
    <property type="entry name" value="Phe_tRNA_synth_beta1"/>
    <property type="match status" value="1"/>
</dbReference>
<name>Q2GDY4_EHRS3</name>
<keyword evidence="13 15" id="KW-0030">Aminoacyl-tRNA synthetase</keyword>
<dbReference type="PANTHER" id="PTHR10947:SF0">
    <property type="entry name" value="PHENYLALANINE--TRNA LIGASE BETA SUBUNIT"/>
    <property type="match status" value="1"/>
</dbReference>
<dbReference type="SUPFAM" id="SSF54991">
    <property type="entry name" value="Anticodon-binding domain of PheRS"/>
    <property type="match status" value="1"/>
</dbReference>
<dbReference type="CDD" id="cd00769">
    <property type="entry name" value="PheRS_beta_core"/>
    <property type="match status" value="1"/>
</dbReference>
<dbReference type="Pfam" id="PF01588">
    <property type="entry name" value="tRNA_bind"/>
    <property type="match status" value="1"/>
</dbReference>
<dbReference type="InterPro" id="IPR005147">
    <property type="entry name" value="tRNA_synthase_B5-dom"/>
</dbReference>
<dbReference type="PROSITE" id="PS51483">
    <property type="entry name" value="B5"/>
    <property type="match status" value="1"/>
</dbReference>
<keyword evidence="9 15" id="KW-0067">ATP-binding</keyword>
<gene>
    <name evidence="15" type="primary">pheT</name>
    <name evidence="20" type="ordered locus">NSE_0426</name>
</gene>
<comment type="catalytic activity">
    <reaction evidence="14 15">
        <text>tRNA(Phe) + L-phenylalanine + ATP = L-phenylalanyl-tRNA(Phe) + AMP + diphosphate + H(+)</text>
        <dbReference type="Rhea" id="RHEA:19413"/>
        <dbReference type="Rhea" id="RHEA-COMP:9668"/>
        <dbReference type="Rhea" id="RHEA-COMP:9699"/>
        <dbReference type="ChEBI" id="CHEBI:15378"/>
        <dbReference type="ChEBI" id="CHEBI:30616"/>
        <dbReference type="ChEBI" id="CHEBI:33019"/>
        <dbReference type="ChEBI" id="CHEBI:58095"/>
        <dbReference type="ChEBI" id="CHEBI:78442"/>
        <dbReference type="ChEBI" id="CHEBI:78531"/>
        <dbReference type="ChEBI" id="CHEBI:456215"/>
        <dbReference type="EC" id="6.1.1.20"/>
    </reaction>
</comment>
<evidence type="ECO:0000256" key="5">
    <source>
        <dbReference type="ARBA" id="ARBA00022555"/>
    </source>
</evidence>
<dbReference type="EMBL" id="CP000237">
    <property type="protein sequence ID" value="ABD45621.1"/>
    <property type="molecule type" value="Genomic_DNA"/>
</dbReference>
<dbReference type="InterPro" id="IPR009061">
    <property type="entry name" value="DNA-bd_dom_put_sf"/>
</dbReference>
<dbReference type="SUPFAM" id="SSF56037">
    <property type="entry name" value="PheT/TilS domain"/>
    <property type="match status" value="1"/>
</dbReference>
<dbReference type="InterPro" id="IPR005146">
    <property type="entry name" value="B3/B4_tRNA-bd"/>
</dbReference>
<evidence type="ECO:0000313" key="21">
    <source>
        <dbReference type="Proteomes" id="UP000001942"/>
    </source>
</evidence>
<keyword evidence="4 15" id="KW-0963">Cytoplasm</keyword>
<dbReference type="SUPFAM" id="SSF50249">
    <property type="entry name" value="Nucleic acid-binding proteins"/>
    <property type="match status" value="1"/>
</dbReference>
<dbReference type="Pfam" id="PF03147">
    <property type="entry name" value="FDX-ACB"/>
    <property type="match status" value="1"/>
</dbReference>
<dbReference type="InterPro" id="IPR036690">
    <property type="entry name" value="Fdx_antiC-bd_sf"/>
</dbReference>
<comment type="cofactor">
    <cofactor evidence="15">
        <name>Mg(2+)</name>
        <dbReference type="ChEBI" id="CHEBI:18420"/>
    </cofactor>
    <text evidence="15">Binds 2 magnesium ions per tetramer.</text>
</comment>
<dbReference type="PROSITE" id="PS50886">
    <property type="entry name" value="TRBD"/>
    <property type="match status" value="1"/>
</dbReference>
<dbReference type="GO" id="GO:0000049">
    <property type="term" value="F:tRNA binding"/>
    <property type="evidence" value="ECO:0007669"/>
    <property type="project" value="UniProtKB-UniRule"/>
</dbReference>
<sequence length="876" mass="97256">MKFTFGWLLEHLDTTLSLEQVVEALISLGFEVENCHSIGRGFIVAQVTECNKHPGADRLTLCKVFDGTQELQIVCGAPNVRGGLKVVLAQVGAVLPCNMMKIKKSKIRGCESLGMLCSLEELGLPGGDKGGIIELSDDYRVGDAFTVDPLIEIAVTPNRGDMLSVYGVARELAAGGYGVLIGTYKPSFDGLYTERNHESGWHDSCEVENITPNHGSNVLSSPLTDSQGSAVVDELASNLLKKDANVEDDANILFNICDSTACRKFSGLVIRNVKNCVSPDWLRNKVERVGVKSISALVDIANYVMFSYGLPLHIYDLDKIAGETLQVSVSDEESYLAALNDKEYRVPPGSIIIRDRDMQLQAVAGIIGSKLGACTLSTRNIFIEAAVFNPVMVASTKRAMKINTESAYRFERGVDPYFTEKALVLAAQLISDVCAGEKEKIESFFTKDESKFIDFSLSFFSKLTGIELDSSKAIQILKGLGFEVHEMRMPHYRTCSESHSDNTNVGNRKNLATEDSIGNTHVSTAEVGVSSKKDLQIFRVVPPSWRSDVITQACIAEELLRVYGYAQLRSTPLKSKIPVIFETSKEDRIRELLLNRGFSEVVTWPFISEKKCSANENILRIKNPLGAEFNVMRPSIIPNLVEVAQRNIKNGLHVIKIFEIGKIYSTICEKKMLAGLIYGDSFPRNMHEKAHKMDFFDAKADVEALLTSLDLGGRYSFEKCDGPSLYHPGKVSNVKIEGKEVGFIGELHPRVASNRQITIFELFLDKLACNLKLKENTFGKFPIVERDFSFVFDLDKVPLWGDIERGLYLISDFIKNVTLFDKYEGDFKGKRMLSLAFFVSMENQTHGLSQEEIKSLSDQIICFVQGKFSGTLRLSC</sequence>
<keyword evidence="5 16" id="KW-0820">tRNA-binding</keyword>
<proteinExistence type="inferred from homology"/>
<dbReference type="SMART" id="SM00874">
    <property type="entry name" value="B5"/>
    <property type="match status" value="1"/>
</dbReference>
<evidence type="ECO:0000256" key="11">
    <source>
        <dbReference type="ARBA" id="ARBA00022884"/>
    </source>
</evidence>
<dbReference type="InterPro" id="IPR045864">
    <property type="entry name" value="aa-tRNA-synth_II/BPL/LPL"/>
</dbReference>
<evidence type="ECO:0000259" key="18">
    <source>
        <dbReference type="PROSITE" id="PS51447"/>
    </source>
</evidence>
<dbReference type="InterPro" id="IPR002547">
    <property type="entry name" value="tRNA-bd_dom"/>
</dbReference>
<evidence type="ECO:0000256" key="16">
    <source>
        <dbReference type="PROSITE-ProRule" id="PRU00209"/>
    </source>
</evidence>
<feature type="binding site" evidence="15">
    <location>
        <position position="557"/>
    </location>
    <ligand>
        <name>Mg(2+)</name>
        <dbReference type="ChEBI" id="CHEBI:18420"/>
        <note>shared with alpha subunit</note>
    </ligand>
</feature>
<dbReference type="GO" id="GO:0006432">
    <property type="term" value="P:phenylalanyl-tRNA aminoacylation"/>
    <property type="evidence" value="ECO:0007669"/>
    <property type="project" value="UniProtKB-UniRule"/>
</dbReference>
<dbReference type="HOGENOM" id="CLU_016891_0_0_5"/>
<evidence type="ECO:0000256" key="3">
    <source>
        <dbReference type="ARBA" id="ARBA00011209"/>
    </source>
</evidence>
<evidence type="ECO:0000259" key="19">
    <source>
        <dbReference type="PROSITE" id="PS51483"/>
    </source>
</evidence>
<dbReference type="InterPro" id="IPR045060">
    <property type="entry name" value="Phe-tRNA-ligase_IIc_bsu"/>
</dbReference>
<evidence type="ECO:0000256" key="9">
    <source>
        <dbReference type="ARBA" id="ARBA00022840"/>
    </source>
</evidence>
<comment type="similarity">
    <text evidence="2 15">Belongs to the phenylalanyl-tRNA synthetase beta subunit family. Type 1 subfamily.</text>
</comment>
<dbReference type="KEGG" id="nse:NSE_0426"/>
<comment type="subunit">
    <text evidence="3 15">Tetramer of two alpha and two beta subunits.</text>
</comment>
<dbReference type="GO" id="GO:0000287">
    <property type="term" value="F:magnesium ion binding"/>
    <property type="evidence" value="ECO:0007669"/>
    <property type="project" value="UniProtKB-UniRule"/>
</dbReference>
<evidence type="ECO:0000256" key="6">
    <source>
        <dbReference type="ARBA" id="ARBA00022598"/>
    </source>
</evidence>
<evidence type="ECO:0000256" key="2">
    <source>
        <dbReference type="ARBA" id="ARBA00008653"/>
    </source>
</evidence>
<dbReference type="InterPro" id="IPR004532">
    <property type="entry name" value="Phe-tRNA-ligase_IIc_bsu_bact"/>
</dbReference>
<organism evidence="20 21">
    <name type="scientific">Ehrlichia sennetsu (strain ATCC VR-367 / Miyayama)</name>
    <name type="common">Neorickettsia sennetsu</name>
    <dbReference type="NCBI Taxonomy" id="222891"/>
    <lineage>
        <taxon>Bacteria</taxon>
        <taxon>Pseudomonadati</taxon>
        <taxon>Pseudomonadota</taxon>
        <taxon>Alphaproteobacteria</taxon>
        <taxon>Rickettsiales</taxon>
        <taxon>Anaplasmataceae</taxon>
        <taxon>Ehrlichia</taxon>
    </lineage>
</organism>
<keyword evidence="11 16" id="KW-0694">RNA-binding</keyword>
<dbReference type="NCBIfam" id="NF045760">
    <property type="entry name" value="YtpR"/>
    <property type="match status" value="1"/>
</dbReference>
<dbReference type="Gene3D" id="3.30.70.380">
    <property type="entry name" value="Ferrodoxin-fold anticodon-binding domain"/>
    <property type="match status" value="1"/>
</dbReference>
<dbReference type="InterPro" id="IPR033714">
    <property type="entry name" value="tRNA_bind_bactPheRS"/>
</dbReference>
<protein>
    <recommendedName>
        <fullName evidence="15">Phenylalanine--tRNA ligase beta subunit</fullName>
        <ecNumber evidence="15">6.1.1.20</ecNumber>
    </recommendedName>
    <alternativeName>
        <fullName evidence="15">Phenylalanyl-tRNA synthetase beta subunit</fullName>
        <shortName evidence="15">PheRS</shortName>
    </alternativeName>
</protein>
<dbReference type="STRING" id="222891.NSE_0426"/>
<dbReference type="eggNOG" id="COG0073">
    <property type="taxonomic scope" value="Bacteria"/>
</dbReference>
<comment type="subcellular location">
    <subcellularLocation>
        <location evidence="1 15">Cytoplasm</location>
    </subcellularLocation>
</comment>